<sequence length="237" mass="24854">MERILLATNRGYAAQAKTACASFQLSTPIHSSRSPQGPPPYSPPPPSAPPPPYPPSPPPPAPPPPCPPPPYPPPAPPPPYPTSPPPPPAPPSPLGYPLRSRLRALPPLIPSGLPPAGLPPLLFPLELPPPAFPPLLFPLGLPPPDPPLLFPLGLPPPGFPPLLFPLGFPIPSVAPPSRVLAATSIADTTRSRIEERIRICFSMSEVGYRVLDFGLRQQQSISKSILVYGGYATSGAG</sequence>
<proteinExistence type="predicted"/>
<dbReference type="AlphaFoldDB" id="A0A8H7DXQ3"/>
<dbReference type="RefSeq" id="XP_036636864.1">
    <property type="nucleotide sequence ID" value="XM_036771019.1"/>
</dbReference>
<comment type="caution">
    <text evidence="2">The sequence shown here is derived from an EMBL/GenBank/DDBJ whole genome shotgun (WGS) entry which is preliminary data.</text>
</comment>
<evidence type="ECO:0000256" key="1">
    <source>
        <dbReference type="SAM" id="MobiDB-lite"/>
    </source>
</evidence>
<protein>
    <submittedName>
        <fullName evidence="2">Uncharacterized protein</fullName>
    </submittedName>
</protein>
<evidence type="ECO:0000313" key="2">
    <source>
        <dbReference type="EMBL" id="KAF7441020.1"/>
    </source>
</evidence>
<dbReference type="GeneID" id="59371210"/>
<keyword evidence="3" id="KW-1185">Reference proteome</keyword>
<reference evidence="2" key="1">
    <citation type="submission" date="2019-07" db="EMBL/GenBank/DDBJ databases">
        <authorList>
            <person name="Palmer J.M."/>
        </authorList>
    </citation>
    <scope>NUCLEOTIDE SEQUENCE</scope>
    <source>
        <strain evidence="2">PC9</strain>
    </source>
</reference>
<dbReference type="Proteomes" id="UP000623687">
    <property type="component" value="Unassembled WGS sequence"/>
</dbReference>
<dbReference type="VEuPathDB" id="FungiDB:PC9H_001369"/>
<feature type="compositionally biased region" description="Pro residues" evidence="1">
    <location>
        <begin position="36"/>
        <end position="94"/>
    </location>
</feature>
<accession>A0A8H7DXQ3</accession>
<dbReference type="EMBL" id="JACETU010000001">
    <property type="protein sequence ID" value="KAF7441020.1"/>
    <property type="molecule type" value="Genomic_DNA"/>
</dbReference>
<evidence type="ECO:0000313" key="3">
    <source>
        <dbReference type="Proteomes" id="UP000623687"/>
    </source>
</evidence>
<dbReference type="PRINTS" id="PR01217">
    <property type="entry name" value="PRICHEXTENSN"/>
</dbReference>
<name>A0A8H7DXQ3_PLEOS</name>
<organism evidence="2 3">
    <name type="scientific">Pleurotus ostreatus</name>
    <name type="common">Oyster mushroom</name>
    <name type="synonym">White-rot fungus</name>
    <dbReference type="NCBI Taxonomy" id="5322"/>
    <lineage>
        <taxon>Eukaryota</taxon>
        <taxon>Fungi</taxon>
        <taxon>Dikarya</taxon>
        <taxon>Basidiomycota</taxon>
        <taxon>Agaricomycotina</taxon>
        <taxon>Agaricomycetes</taxon>
        <taxon>Agaricomycetidae</taxon>
        <taxon>Agaricales</taxon>
        <taxon>Pleurotineae</taxon>
        <taxon>Pleurotaceae</taxon>
        <taxon>Pleurotus</taxon>
    </lineage>
</organism>
<gene>
    <name evidence="2" type="ORF">PC9H_001369</name>
</gene>
<feature type="compositionally biased region" description="Polar residues" evidence="1">
    <location>
        <begin position="25"/>
        <end position="35"/>
    </location>
</feature>
<feature type="region of interest" description="Disordered" evidence="1">
    <location>
        <begin position="25"/>
        <end position="95"/>
    </location>
</feature>